<keyword evidence="6 8" id="KW-0547">Nucleotide-binding</keyword>
<evidence type="ECO:0000313" key="11">
    <source>
        <dbReference type="EMBL" id="QQZ07810.1"/>
    </source>
</evidence>
<dbReference type="RefSeq" id="WP_202776642.1">
    <property type="nucleotide sequence ID" value="NZ_CP065425.1"/>
</dbReference>
<comment type="pathway">
    <text evidence="1 8">Amino-acid biosynthesis; L-arginine biosynthesis; L-arginine from L-ornithine and carbamoyl phosphate: step 2/3.</text>
</comment>
<dbReference type="InterPro" id="IPR001518">
    <property type="entry name" value="Arginosuc_synth"/>
</dbReference>
<evidence type="ECO:0000259" key="9">
    <source>
        <dbReference type="Pfam" id="PF00764"/>
    </source>
</evidence>
<comment type="subunit">
    <text evidence="8">Homotetramer.</text>
</comment>
<comment type="catalytic activity">
    <reaction evidence="8">
        <text>L-citrulline + L-aspartate + ATP = 2-(N(omega)-L-arginino)succinate + AMP + diphosphate + H(+)</text>
        <dbReference type="Rhea" id="RHEA:10932"/>
        <dbReference type="ChEBI" id="CHEBI:15378"/>
        <dbReference type="ChEBI" id="CHEBI:29991"/>
        <dbReference type="ChEBI" id="CHEBI:30616"/>
        <dbReference type="ChEBI" id="CHEBI:33019"/>
        <dbReference type="ChEBI" id="CHEBI:57472"/>
        <dbReference type="ChEBI" id="CHEBI:57743"/>
        <dbReference type="ChEBI" id="CHEBI:456215"/>
        <dbReference type="EC" id="6.3.4.5"/>
    </reaction>
</comment>
<feature type="binding site" evidence="8">
    <location>
        <position position="272"/>
    </location>
    <ligand>
        <name>L-citrulline</name>
        <dbReference type="ChEBI" id="CHEBI:57743"/>
    </ligand>
</feature>
<dbReference type="EC" id="6.3.4.5" evidence="2 8"/>
<accession>A0ABX7DXM5</accession>
<dbReference type="GO" id="GO:0004055">
    <property type="term" value="F:argininosuccinate synthase activity"/>
    <property type="evidence" value="ECO:0007669"/>
    <property type="project" value="UniProtKB-EC"/>
</dbReference>
<dbReference type="Pfam" id="PF20979">
    <property type="entry name" value="Arginosuc_syn_C"/>
    <property type="match status" value="1"/>
</dbReference>
<dbReference type="PANTHER" id="PTHR11587:SF2">
    <property type="entry name" value="ARGININOSUCCINATE SYNTHASE"/>
    <property type="match status" value="1"/>
</dbReference>
<evidence type="ECO:0000256" key="6">
    <source>
        <dbReference type="ARBA" id="ARBA00022741"/>
    </source>
</evidence>
<feature type="binding site" evidence="8">
    <location>
        <position position="87"/>
    </location>
    <ligand>
        <name>L-citrulline</name>
        <dbReference type="ChEBI" id="CHEBI:57743"/>
    </ligand>
</feature>
<evidence type="ECO:0000256" key="5">
    <source>
        <dbReference type="ARBA" id="ARBA00022605"/>
    </source>
</evidence>
<dbReference type="PROSITE" id="PS00564">
    <property type="entry name" value="ARGININOSUCCIN_SYN_1"/>
    <property type="match status" value="1"/>
</dbReference>
<feature type="binding site" evidence="8">
    <location>
        <position position="127"/>
    </location>
    <ligand>
        <name>L-citrulline</name>
        <dbReference type="ChEBI" id="CHEBI:57743"/>
    </ligand>
</feature>
<evidence type="ECO:0000259" key="10">
    <source>
        <dbReference type="Pfam" id="PF20979"/>
    </source>
</evidence>
<dbReference type="Gene3D" id="1.20.5.470">
    <property type="entry name" value="Single helix bin"/>
    <property type="match status" value="1"/>
</dbReference>
<feature type="binding site" evidence="8">
    <location>
        <position position="123"/>
    </location>
    <ligand>
        <name>L-aspartate</name>
        <dbReference type="ChEBI" id="CHEBI:29991"/>
    </ligand>
</feature>
<proteinExistence type="inferred from homology"/>
<dbReference type="Proteomes" id="UP000595691">
    <property type="component" value="Chromosome"/>
</dbReference>
<dbReference type="PROSITE" id="PS00565">
    <property type="entry name" value="ARGININOSUCCIN_SYN_2"/>
    <property type="match status" value="1"/>
</dbReference>
<feature type="binding site" evidence="8">
    <location>
        <position position="175"/>
    </location>
    <ligand>
        <name>L-citrulline</name>
        <dbReference type="ChEBI" id="CHEBI:57743"/>
    </ligand>
</feature>
<evidence type="ECO:0000256" key="2">
    <source>
        <dbReference type="ARBA" id="ARBA00012286"/>
    </source>
</evidence>
<keyword evidence="5 8" id="KW-0028">Amino-acid biosynthesis</keyword>
<keyword evidence="3 8" id="KW-0055">Arginine biosynthesis</keyword>
<feature type="binding site" evidence="8">
    <location>
        <position position="124"/>
    </location>
    <ligand>
        <name>L-aspartate</name>
        <dbReference type="ChEBI" id="CHEBI:29991"/>
    </ligand>
</feature>
<comment type="subcellular location">
    <subcellularLocation>
        <location evidence="8">Cytoplasm</location>
    </subcellularLocation>
</comment>
<dbReference type="InterPro" id="IPR023434">
    <property type="entry name" value="Arginosuc_synth_type_1_subfam"/>
</dbReference>
<feature type="domain" description="Arginosuccinate synthase C-terminal" evidence="10">
    <location>
        <begin position="174"/>
        <end position="392"/>
    </location>
</feature>
<evidence type="ECO:0000256" key="3">
    <source>
        <dbReference type="ARBA" id="ARBA00022571"/>
    </source>
</evidence>
<dbReference type="InterPro" id="IPR048268">
    <property type="entry name" value="Arginosuc_syn_C"/>
</dbReference>
<comment type="caution">
    <text evidence="8">Lacks conserved residue(s) required for the propagation of feature annotation.</text>
</comment>
<dbReference type="InterPro" id="IPR018223">
    <property type="entry name" value="Arginosuc_synth_CS"/>
</dbReference>
<reference evidence="11 12" key="1">
    <citation type="submission" date="2020-11" db="EMBL/GenBank/DDBJ databases">
        <title>Taxonomic evaluation of the Bacillus sporothermodurans group of bacteria based on whole genome sequences.</title>
        <authorList>
            <person name="Fiedler G."/>
            <person name="Herbstmann A.-D."/>
            <person name="Doll E."/>
            <person name="Wenning M."/>
            <person name="Brinks E."/>
            <person name="Kabisch J."/>
            <person name="Breitenwieser F."/>
            <person name="Lappann M."/>
            <person name="Boehnlein C."/>
            <person name="Franz C."/>
        </authorList>
    </citation>
    <scope>NUCLEOTIDE SEQUENCE [LARGE SCALE GENOMIC DNA]</scope>
    <source>
        <strain evidence="11 12">JCM 19841</strain>
    </source>
</reference>
<evidence type="ECO:0000256" key="8">
    <source>
        <dbReference type="HAMAP-Rule" id="MF_00005"/>
    </source>
</evidence>
<evidence type="ECO:0000256" key="4">
    <source>
        <dbReference type="ARBA" id="ARBA00022598"/>
    </source>
</evidence>
<dbReference type="NCBIfam" id="TIGR00032">
    <property type="entry name" value="argG"/>
    <property type="match status" value="1"/>
</dbReference>
<gene>
    <name evidence="8" type="primary">argG</name>
    <name evidence="11" type="ORF">I5776_11975</name>
</gene>
<feature type="domain" description="Arginosuccinate synthase-like N-terminal" evidence="9">
    <location>
        <begin position="5"/>
        <end position="165"/>
    </location>
</feature>
<dbReference type="Pfam" id="PF00764">
    <property type="entry name" value="Arginosuc_synth"/>
    <property type="match status" value="1"/>
</dbReference>
<protein>
    <recommendedName>
        <fullName evidence="2 8">Argininosuccinate synthase</fullName>
        <ecNumber evidence="2 8">6.3.4.5</ecNumber>
    </recommendedName>
    <alternativeName>
        <fullName evidence="8">Citrulline--aspartate ligase</fullName>
    </alternativeName>
</protein>
<dbReference type="PANTHER" id="PTHR11587">
    <property type="entry name" value="ARGININOSUCCINATE SYNTHASE"/>
    <property type="match status" value="1"/>
</dbReference>
<dbReference type="InterPro" id="IPR024074">
    <property type="entry name" value="AS_cat/multimer_dom_body"/>
</dbReference>
<dbReference type="Gene3D" id="3.90.1260.10">
    <property type="entry name" value="Argininosuccinate synthetase, chain A, domain 2"/>
    <property type="match status" value="1"/>
</dbReference>
<dbReference type="InterPro" id="IPR048267">
    <property type="entry name" value="Arginosuc_syn_N"/>
</dbReference>
<name>A0ABX7DXM5_9BACI</name>
<evidence type="ECO:0000256" key="7">
    <source>
        <dbReference type="ARBA" id="ARBA00022840"/>
    </source>
</evidence>
<dbReference type="HAMAP" id="MF_00005">
    <property type="entry name" value="Arg_succ_synth_type1"/>
    <property type="match status" value="1"/>
</dbReference>
<keyword evidence="8" id="KW-0963">Cytoplasm</keyword>
<dbReference type="InterPro" id="IPR014729">
    <property type="entry name" value="Rossmann-like_a/b/a_fold"/>
</dbReference>
<feature type="binding site" evidence="8">
    <location>
        <begin position="9"/>
        <end position="17"/>
    </location>
    <ligand>
        <name>ATP</name>
        <dbReference type="ChEBI" id="CHEBI:30616"/>
    </ligand>
</feature>
<dbReference type="SUPFAM" id="SSF69864">
    <property type="entry name" value="Argininosuccinate synthetase, C-terminal domain"/>
    <property type="match status" value="1"/>
</dbReference>
<sequence>MAKEKIVLAYSGGLDTSVSIKWLQEKYGYDVIALGIDVGEGKDLEAIRQKALNVGAIKAVMIDGKELLAKDYILPSLKANTLYEGKYPLSSALSRPLISKLLVDVAEQEGAVAVAHGCTGKGNDQVRFEVSIQALNPLLKVVAPVREWGMTRDEEIAYAEQHGIPIPIDLDNPFSIDANIWGRACEAGVLENPWNEAPEEAFDWTNPIEKTPNEAEYIEIDFKEGVPVALNDQPMNLVELIETLNELAGKHGIGRIDHIENRLVGIKSREVYENPAALLLINAHKELEFLTLPREVTQFKLTVEQQLAKIIYEGLWYSPLKPAIDAFIEETQKTVTGKVRVKLFKGTHVVTGRQSPYSLYNEELATYSKGDAFDHNAAVGFIKLWGLPTKVYSEIHSKLEVNN</sequence>
<dbReference type="EMBL" id="CP065425">
    <property type="protein sequence ID" value="QQZ07810.1"/>
    <property type="molecule type" value="Genomic_DNA"/>
</dbReference>
<dbReference type="NCBIfam" id="NF001770">
    <property type="entry name" value="PRK00509.1"/>
    <property type="match status" value="1"/>
</dbReference>
<dbReference type="Gene3D" id="3.40.50.620">
    <property type="entry name" value="HUPs"/>
    <property type="match status" value="1"/>
</dbReference>
<keyword evidence="7 8" id="KW-0067">ATP-binding</keyword>
<feature type="binding site" evidence="8">
    <location>
        <position position="123"/>
    </location>
    <ligand>
        <name>L-citrulline</name>
        <dbReference type="ChEBI" id="CHEBI:57743"/>
    </ligand>
</feature>
<feature type="binding site" evidence="8">
    <location>
        <position position="119"/>
    </location>
    <ligand>
        <name>L-aspartate</name>
        <dbReference type="ChEBI" id="CHEBI:29991"/>
    </ligand>
</feature>
<feature type="binding site" evidence="8">
    <location>
        <position position="260"/>
    </location>
    <ligand>
        <name>L-citrulline</name>
        <dbReference type="ChEBI" id="CHEBI:57743"/>
    </ligand>
</feature>
<feature type="binding site" evidence="8">
    <location>
        <position position="117"/>
    </location>
    <ligand>
        <name>ATP</name>
        <dbReference type="ChEBI" id="CHEBI:30616"/>
    </ligand>
</feature>
<keyword evidence="12" id="KW-1185">Reference proteome</keyword>
<keyword evidence="4 8" id="KW-0436">Ligase</keyword>
<organism evidence="11 12">
    <name type="scientific">Heyndrickxia vini</name>
    <dbReference type="NCBI Taxonomy" id="1476025"/>
    <lineage>
        <taxon>Bacteria</taxon>
        <taxon>Bacillati</taxon>
        <taxon>Bacillota</taxon>
        <taxon>Bacilli</taxon>
        <taxon>Bacillales</taxon>
        <taxon>Bacillaceae</taxon>
        <taxon>Heyndrickxia</taxon>
    </lineage>
</organism>
<comment type="similarity">
    <text evidence="8">Belongs to the argininosuccinate synthase family. Type 1 subfamily.</text>
</comment>
<evidence type="ECO:0000256" key="1">
    <source>
        <dbReference type="ARBA" id="ARBA00004967"/>
    </source>
</evidence>
<evidence type="ECO:0000313" key="12">
    <source>
        <dbReference type="Proteomes" id="UP000595691"/>
    </source>
</evidence>
<dbReference type="CDD" id="cd01999">
    <property type="entry name" value="ASS"/>
    <property type="match status" value="1"/>
</dbReference>
<dbReference type="SUPFAM" id="SSF52402">
    <property type="entry name" value="Adenine nucleotide alpha hydrolases-like"/>
    <property type="match status" value="1"/>
</dbReference>